<dbReference type="InterPro" id="IPR023210">
    <property type="entry name" value="NADP_OxRdtase_dom"/>
</dbReference>
<protein>
    <submittedName>
        <fullName evidence="2">Oxidoreductase YdhF</fullName>
        <ecNumber evidence="2">1.-.-.-</ecNumber>
    </submittedName>
</protein>
<comment type="caution">
    <text evidence="2">The sequence shown here is derived from an EMBL/GenBank/DDBJ whole genome shotgun (WGS) entry which is preliminary data.</text>
</comment>
<dbReference type="EC" id="1.-.-.-" evidence="2"/>
<dbReference type="PANTHER" id="PTHR43364">
    <property type="entry name" value="NADH-SPECIFIC METHYLGLYOXAL REDUCTASE-RELATED"/>
    <property type="match status" value="1"/>
</dbReference>
<keyword evidence="3" id="KW-1185">Reference proteome</keyword>
<keyword evidence="2" id="KW-0560">Oxidoreductase</keyword>
<evidence type="ECO:0000313" key="3">
    <source>
        <dbReference type="Proteomes" id="UP000789833"/>
    </source>
</evidence>
<evidence type="ECO:0000259" key="1">
    <source>
        <dbReference type="Pfam" id="PF00248"/>
    </source>
</evidence>
<evidence type="ECO:0000313" key="2">
    <source>
        <dbReference type="EMBL" id="CAG9621724.1"/>
    </source>
</evidence>
<dbReference type="RefSeq" id="WP_230501610.1">
    <property type="nucleotide sequence ID" value="NZ_CAKJTJ010000013.1"/>
</dbReference>
<dbReference type="CDD" id="cd19092">
    <property type="entry name" value="AKR_BsYcsN_EcYdhF-like"/>
    <property type="match status" value="1"/>
</dbReference>
<dbReference type="Proteomes" id="UP000789833">
    <property type="component" value="Unassembled WGS sequence"/>
</dbReference>
<gene>
    <name evidence="2" type="primary">ydhF</name>
    <name evidence="2" type="ORF">BACCIP111883_02497</name>
</gene>
<proteinExistence type="predicted"/>
<sequence>MERVQLANELSFSRIVHGMWRLDKWQYDKEKALEFIESCMDIGITTFDHADIYGNYSVEELFGQSLALKPSIRQKIELVTKCGIKLISKNRPEHKIKYYDTSKEHIVLSVENSLKNFQTDYLDVLLIHRPDPMMNPSEVAEAFYKLKKEGKVRAFGVSNFLPSQFKLLNAYLDDPLVTNQIEISATYLDHFGNGTIEQCQYEKIAPMAWSPLGGGAILTSDEEKMIRVRKVLNKIKDEIGAVSIDQVLYTWLLTHPSKIMPIVGSGKMERVIAAVKSLELTMTRQQWFEIFEASRGREVD</sequence>
<accession>A0ABN8AB77</accession>
<dbReference type="PRINTS" id="PR00069">
    <property type="entry name" value="ALDKETRDTASE"/>
</dbReference>
<dbReference type="PANTHER" id="PTHR43364:SF1">
    <property type="entry name" value="OXIDOREDUCTASE YDHF"/>
    <property type="match status" value="1"/>
</dbReference>
<dbReference type="Gene3D" id="3.20.20.100">
    <property type="entry name" value="NADP-dependent oxidoreductase domain"/>
    <property type="match status" value="1"/>
</dbReference>
<dbReference type="Pfam" id="PF00248">
    <property type="entry name" value="Aldo_ket_red"/>
    <property type="match status" value="1"/>
</dbReference>
<dbReference type="InterPro" id="IPR050523">
    <property type="entry name" value="AKR_Detox_Biosynth"/>
</dbReference>
<dbReference type="SUPFAM" id="SSF51430">
    <property type="entry name" value="NAD(P)-linked oxidoreductase"/>
    <property type="match status" value="1"/>
</dbReference>
<name>A0ABN8AB77_9BACI</name>
<dbReference type="InterPro" id="IPR036812">
    <property type="entry name" value="NAD(P)_OxRdtase_dom_sf"/>
</dbReference>
<dbReference type="EMBL" id="CAKJTJ010000013">
    <property type="protein sequence ID" value="CAG9621724.1"/>
    <property type="molecule type" value="Genomic_DNA"/>
</dbReference>
<dbReference type="GO" id="GO:0016491">
    <property type="term" value="F:oxidoreductase activity"/>
    <property type="evidence" value="ECO:0007669"/>
    <property type="project" value="UniProtKB-KW"/>
</dbReference>
<organism evidence="2 3">
    <name type="scientific">Sutcliffiella rhizosphaerae</name>
    <dbReference type="NCBI Taxonomy" id="2880967"/>
    <lineage>
        <taxon>Bacteria</taxon>
        <taxon>Bacillati</taxon>
        <taxon>Bacillota</taxon>
        <taxon>Bacilli</taxon>
        <taxon>Bacillales</taxon>
        <taxon>Bacillaceae</taxon>
        <taxon>Sutcliffiella</taxon>
    </lineage>
</organism>
<reference evidence="2 3" key="1">
    <citation type="submission" date="2021-10" db="EMBL/GenBank/DDBJ databases">
        <authorList>
            <person name="Criscuolo A."/>
        </authorList>
    </citation>
    <scope>NUCLEOTIDE SEQUENCE [LARGE SCALE GENOMIC DNA]</scope>
    <source>
        <strain evidence="3">CIP 111883</strain>
    </source>
</reference>
<feature type="domain" description="NADP-dependent oxidoreductase" evidence="1">
    <location>
        <begin position="14"/>
        <end position="292"/>
    </location>
</feature>
<dbReference type="InterPro" id="IPR020471">
    <property type="entry name" value="AKR"/>
</dbReference>